<accession>A0AAD5T5Q5</accession>
<keyword evidence="4" id="KW-1185">Reference proteome</keyword>
<gene>
    <name evidence="3" type="ORF">HK100_006921</name>
</gene>
<feature type="domain" description="AB hydrolase-1" evidence="2">
    <location>
        <begin position="136"/>
        <end position="291"/>
    </location>
</feature>
<feature type="region of interest" description="Disordered" evidence="1">
    <location>
        <begin position="660"/>
        <end position="699"/>
    </location>
</feature>
<feature type="compositionally biased region" description="Acidic residues" evidence="1">
    <location>
        <begin position="1027"/>
        <end position="1043"/>
    </location>
</feature>
<reference evidence="3" key="1">
    <citation type="submission" date="2020-05" db="EMBL/GenBank/DDBJ databases">
        <title>Phylogenomic resolution of chytrid fungi.</title>
        <authorList>
            <person name="Stajich J.E."/>
            <person name="Amses K."/>
            <person name="Simmons R."/>
            <person name="Seto K."/>
            <person name="Myers J."/>
            <person name="Bonds A."/>
            <person name="Quandt C.A."/>
            <person name="Barry K."/>
            <person name="Liu P."/>
            <person name="Grigoriev I."/>
            <person name="Longcore J.E."/>
            <person name="James T.Y."/>
        </authorList>
    </citation>
    <scope>NUCLEOTIDE SEQUENCE</scope>
    <source>
        <strain evidence="3">JEL0513</strain>
    </source>
</reference>
<dbReference type="InterPro" id="IPR050266">
    <property type="entry name" value="AB_hydrolase_sf"/>
</dbReference>
<feature type="compositionally biased region" description="Acidic residues" evidence="1">
    <location>
        <begin position="484"/>
        <end position="494"/>
    </location>
</feature>
<feature type="region of interest" description="Disordered" evidence="1">
    <location>
        <begin position="718"/>
        <end position="743"/>
    </location>
</feature>
<evidence type="ECO:0000259" key="2">
    <source>
        <dbReference type="Pfam" id="PF00561"/>
    </source>
</evidence>
<feature type="region of interest" description="Disordered" evidence="1">
    <location>
        <begin position="1"/>
        <end position="44"/>
    </location>
</feature>
<feature type="region of interest" description="Disordered" evidence="1">
    <location>
        <begin position="450"/>
        <end position="506"/>
    </location>
</feature>
<dbReference type="Pfam" id="PF09725">
    <property type="entry name" value="Fra10Ac1"/>
    <property type="match status" value="1"/>
</dbReference>
<dbReference type="PANTHER" id="PTHR43798">
    <property type="entry name" value="MONOACYLGLYCEROL LIPASE"/>
    <property type="match status" value="1"/>
</dbReference>
<dbReference type="Gene3D" id="3.40.50.1820">
    <property type="entry name" value="alpha/beta hydrolase"/>
    <property type="match status" value="1"/>
</dbReference>
<feature type="region of interest" description="Disordered" evidence="1">
    <location>
        <begin position="1003"/>
        <end position="1084"/>
    </location>
</feature>
<evidence type="ECO:0000313" key="4">
    <source>
        <dbReference type="Proteomes" id="UP001211907"/>
    </source>
</evidence>
<protein>
    <recommendedName>
        <fullName evidence="2">AB hydrolase-1 domain-containing protein</fullName>
    </recommendedName>
</protein>
<feature type="compositionally biased region" description="Basic residues" evidence="1">
    <location>
        <begin position="1003"/>
        <end position="1014"/>
    </location>
</feature>
<name>A0AAD5T5Q5_9FUNG</name>
<proteinExistence type="predicted"/>
<feature type="region of interest" description="Disordered" evidence="1">
    <location>
        <begin position="832"/>
        <end position="857"/>
    </location>
</feature>
<comment type="caution">
    <text evidence="3">The sequence shown here is derived from an EMBL/GenBank/DDBJ whole genome shotgun (WGS) entry which is preliminary data.</text>
</comment>
<feature type="compositionally biased region" description="Basic and acidic residues" evidence="1">
    <location>
        <begin position="663"/>
        <end position="674"/>
    </location>
</feature>
<sequence>MQEQLLHQPLSAIHSFKPESTSSQLQKPAHQLHLAQKNPNTSQRSRLHIDFASPLDNLRENSRLSKTTTTAQTAATSSTWLPKPRNVQIRPSMCGEFMIVAEEYAIPLTRPEKGFLPMDRRCTLPVYERAYLANAAILLVHGFCSNKAMFEAGGGKGKQGSSFFEFLAQRGYDTYAVDLRGTRAATALGAQSPAFITEHIEFDVPAAIAAIKRMGHEKVYLIGHSMGGAISCAVAGYIPDDVAGVVHLAGLYQFTPPIIGDLRDFYRATCPPALQSLFAAGTTFGIRSLYSVLSPPLNIASRVVSTLNSSLSIKAGSNHSETDKKSSISVYCPTTRSLVSRRGVVASAQYVAAYIRRQHLPIRSIVDGLLFARKFVPDIVSKVIMNVLLYPSPWLPYSIEHPASFIDMTLESPTIGIVISVGTSSLHKDIFNQWLEGSSIHRAEIPATGAKISNDNHGSSKKLHAGDPQYNELSTNKRQKNSIDVDDSINEDNSMESNSAMNEPKPSSTIIEITSAEISPSPESLSFRPILTRAQHEADRQIKRRATQEATKTATATYSLHHNWNELGPYLEQFERLEHMPLFFCPANADRILRNEDSMAGFLHSKSKWKETIEYRDVKPRENGDGGVTSKSTVNGVERSDISVADIRSKLPRMSLTITEIEQNNRDEPRKSENIKSGSNNTSISQNSNERLKRVSSGSSFAKSRLYNPTLSTNIPGGGVLRSAMGSDRTKNMNDGDSNNEKKYIKNNGSNVAFVIEDDYEINNMIKPRYSVPSSLRVGHCDILGGKDSELVWHRIVDCSATTFSRQPAAPQLISEVDILRTNHRFLRDGEADNIESSSDPQQQRSSSGNDTSGSNDESFLTWEQRIAKKYYDKLFKEFAVANLERYKEGKVALRWRTRREVVAGIGQFTCANMKCQHRAPYMPAALPILNSSSITIHHHQPDLRSWEVNFAYKEDNEHKNALVKIRLCLECSYFLNYKKNLEKREAEETAAKERLRKRKSIKKEKKYKKRKSGVLKNDSNTTDDVSSQEESSDANEELEETPAENVYEPKQSLASQIWGAPQVLETEKSKDEEMDDFFDEIFD</sequence>
<dbReference type="GO" id="GO:0016020">
    <property type="term" value="C:membrane"/>
    <property type="evidence" value="ECO:0007669"/>
    <property type="project" value="TreeGrafter"/>
</dbReference>
<feature type="compositionally biased region" description="Basic and acidic residues" evidence="1">
    <location>
        <begin position="728"/>
        <end position="743"/>
    </location>
</feature>
<dbReference type="PANTHER" id="PTHR43798:SF33">
    <property type="entry name" value="HYDROLASE, PUTATIVE (AFU_ORTHOLOGUE AFUA_2G14860)-RELATED"/>
    <property type="match status" value="1"/>
</dbReference>
<dbReference type="Proteomes" id="UP001211907">
    <property type="component" value="Unassembled WGS sequence"/>
</dbReference>
<dbReference type="EMBL" id="JADGJH010000323">
    <property type="protein sequence ID" value="KAJ3131047.1"/>
    <property type="molecule type" value="Genomic_DNA"/>
</dbReference>
<dbReference type="Pfam" id="PF00561">
    <property type="entry name" value="Abhydrolase_1"/>
    <property type="match status" value="1"/>
</dbReference>
<feature type="compositionally biased region" description="Polar residues" evidence="1">
    <location>
        <begin position="675"/>
        <end position="689"/>
    </location>
</feature>
<dbReference type="InterPro" id="IPR019129">
    <property type="entry name" value="Folate-sensitive_fs_Fra10Ac1"/>
</dbReference>
<feature type="compositionally biased region" description="Acidic residues" evidence="1">
    <location>
        <begin position="1073"/>
        <end position="1084"/>
    </location>
</feature>
<evidence type="ECO:0000256" key="1">
    <source>
        <dbReference type="SAM" id="MobiDB-lite"/>
    </source>
</evidence>
<dbReference type="AlphaFoldDB" id="A0AAD5T5Q5"/>
<dbReference type="InterPro" id="IPR029058">
    <property type="entry name" value="AB_hydrolase_fold"/>
</dbReference>
<organism evidence="3 4">
    <name type="scientific">Physocladia obscura</name>
    <dbReference type="NCBI Taxonomy" id="109957"/>
    <lineage>
        <taxon>Eukaryota</taxon>
        <taxon>Fungi</taxon>
        <taxon>Fungi incertae sedis</taxon>
        <taxon>Chytridiomycota</taxon>
        <taxon>Chytridiomycota incertae sedis</taxon>
        <taxon>Chytridiomycetes</taxon>
        <taxon>Chytridiales</taxon>
        <taxon>Chytriomycetaceae</taxon>
        <taxon>Physocladia</taxon>
    </lineage>
</organism>
<evidence type="ECO:0000313" key="3">
    <source>
        <dbReference type="EMBL" id="KAJ3131047.1"/>
    </source>
</evidence>
<feature type="compositionally biased region" description="Low complexity" evidence="1">
    <location>
        <begin position="837"/>
        <end position="857"/>
    </location>
</feature>
<dbReference type="SUPFAM" id="SSF53474">
    <property type="entry name" value="alpha/beta-Hydrolases"/>
    <property type="match status" value="1"/>
</dbReference>
<dbReference type="InterPro" id="IPR000073">
    <property type="entry name" value="AB_hydrolase_1"/>
</dbReference>